<sequence length="113" mass="12798">MSQIVHFAYRSNMFTPRLRFRILGCVPVGRASLSGHRLAYHKLSKKDGLGKCSAASSDAPDVVHGVLFHIPEDQLPDLHRAEGRGHAMMKNPWWRSSAPQRIKRQPLMDRLLS</sequence>
<evidence type="ECO:0000313" key="1">
    <source>
        <dbReference type="EMBL" id="QEE19173.1"/>
    </source>
</evidence>
<reference evidence="1 2" key="1">
    <citation type="journal article" date="2015" name="Int. J. Syst. Evol. Microbiol.">
        <title>Youhaiella tibetensis gen. nov., sp. nov., isolated from subsurface sediment.</title>
        <authorList>
            <person name="Wang Y.X."/>
            <person name="Huang F.Q."/>
            <person name="Nogi Y."/>
            <person name="Pang S.J."/>
            <person name="Wang P.K."/>
            <person name="Lv J."/>
        </authorList>
    </citation>
    <scope>NUCLEOTIDE SEQUENCE [LARGE SCALE GENOMIC DNA]</scope>
    <source>
        <strain evidence="2">fig4</strain>
    </source>
</reference>
<dbReference type="KEGG" id="yti:FNA67_02840"/>
<dbReference type="EMBL" id="CP041690">
    <property type="protein sequence ID" value="QEE19173.1"/>
    <property type="molecule type" value="Genomic_DNA"/>
</dbReference>
<organism evidence="1 2">
    <name type="scientific">Paradevosia tibetensis</name>
    <dbReference type="NCBI Taxonomy" id="1447062"/>
    <lineage>
        <taxon>Bacteria</taxon>
        <taxon>Pseudomonadati</taxon>
        <taxon>Pseudomonadota</taxon>
        <taxon>Alphaproteobacteria</taxon>
        <taxon>Hyphomicrobiales</taxon>
        <taxon>Devosiaceae</taxon>
        <taxon>Paradevosia</taxon>
    </lineage>
</organism>
<protein>
    <submittedName>
        <fullName evidence="1">Gamma-glutamylcyclotransferase</fullName>
    </submittedName>
</protein>
<accession>A0A5B9DJ95</accession>
<dbReference type="GO" id="GO:0016740">
    <property type="term" value="F:transferase activity"/>
    <property type="evidence" value="ECO:0007669"/>
    <property type="project" value="UniProtKB-KW"/>
</dbReference>
<dbReference type="OrthoDB" id="141582at2"/>
<dbReference type="InterPro" id="IPR013024">
    <property type="entry name" value="GGCT-like"/>
</dbReference>
<gene>
    <name evidence="1" type="ORF">FNA67_02840</name>
</gene>
<dbReference type="RefSeq" id="WP_147654990.1">
    <property type="nucleotide sequence ID" value="NZ_BMFM01000001.1"/>
</dbReference>
<proteinExistence type="predicted"/>
<dbReference type="Proteomes" id="UP000321062">
    <property type="component" value="Chromosome"/>
</dbReference>
<keyword evidence="2" id="KW-1185">Reference proteome</keyword>
<keyword evidence="1" id="KW-0808">Transferase</keyword>
<evidence type="ECO:0000313" key="2">
    <source>
        <dbReference type="Proteomes" id="UP000321062"/>
    </source>
</evidence>
<name>A0A5B9DJ95_9HYPH</name>
<dbReference type="InterPro" id="IPR036568">
    <property type="entry name" value="GGCT-like_sf"/>
</dbReference>
<dbReference type="SUPFAM" id="SSF110857">
    <property type="entry name" value="Gamma-glutamyl cyclotransferase-like"/>
    <property type="match status" value="1"/>
</dbReference>
<dbReference type="AlphaFoldDB" id="A0A5B9DJ95"/>
<dbReference type="Gene3D" id="3.10.490.10">
    <property type="entry name" value="Gamma-glutamyl cyclotransferase-like"/>
    <property type="match status" value="1"/>
</dbReference>
<dbReference type="CDD" id="cd06661">
    <property type="entry name" value="GGCT_like"/>
    <property type="match status" value="1"/>
</dbReference>